<dbReference type="GO" id="GO:0004751">
    <property type="term" value="F:ribose-5-phosphate isomerase activity"/>
    <property type="evidence" value="ECO:0007669"/>
    <property type="project" value="UniProtKB-UniRule"/>
</dbReference>
<keyword evidence="2 3" id="KW-0413">Isomerase</keyword>
<dbReference type="InterPro" id="IPR037171">
    <property type="entry name" value="NagB/RpiA_transferase-like"/>
</dbReference>
<dbReference type="FunFam" id="3.40.50.1360:FF:000001">
    <property type="entry name" value="Ribose-5-phosphate isomerase A"/>
    <property type="match status" value="1"/>
</dbReference>
<feature type="binding site" evidence="3">
    <location>
        <begin position="101"/>
        <end position="104"/>
    </location>
    <ligand>
        <name>substrate</name>
    </ligand>
</feature>
<dbReference type="NCBIfam" id="TIGR00021">
    <property type="entry name" value="rpiA"/>
    <property type="match status" value="1"/>
</dbReference>
<dbReference type="GO" id="GO:0006014">
    <property type="term" value="P:D-ribose metabolic process"/>
    <property type="evidence" value="ECO:0007669"/>
    <property type="project" value="TreeGrafter"/>
</dbReference>
<accession>A0A0R1VH88</accession>
<dbReference type="SUPFAM" id="SSF100950">
    <property type="entry name" value="NagB/RpiA/CoA transferase-like"/>
    <property type="match status" value="1"/>
</dbReference>
<comment type="function">
    <text evidence="3">Catalyzes the reversible conversion of ribose-5-phosphate to ribulose 5-phosphate.</text>
</comment>
<dbReference type="Gene3D" id="3.30.70.260">
    <property type="match status" value="1"/>
</dbReference>
<dbReference type="PANTHER" id="PTHR11934">
    <property type="entry name" value="RIBOSE-5-PHOSPHATE ISOMERASE"/>
    <property type="match status" value="1"/>
</dbReference>
<dbReference type="PATRIC" id="fig|1423749.3.peg.687"/>
<keyword evidence="5" id="KW-1185">Reference proteome</keyword>
<comment type="subunit">
    <text evidence="3">Homodimer.</text>
</comment>
<dbReference type="InterPro" id="IPR004788">
    <property type="entry name" value="Ribose5P_isomerase_type_A"/>
</dbReference>
<name>A0A0R1VH88_9LACO</name>
<reference evidence="4 5" key="1">
    <citation type="journal article" date="2015" name="Genome Announc.">
        <title>Expanding the biotechnology potential of lactobacilli through comparative genomics of 213 strains and associated genera.</title>
        <authorList>
            <person name="Sun Z."/>
            <person name="Harris H.M."/>
            <person name="McCann A."/>
            <person name="Guo C."/>
            <person name="Argimon S."/>
            <person name="Zhang W."/>
            <person name="Yang X."/>
            <person name="Jeffery I.B."/>
            <person name="Cooney J.C."/>
            <person name="Kagawa T.F."/>
            <person name="Liu W."/>
            <person name="Song Y."/>
            <person name="Salvetti E."/>
            <person name="Wrobel A."/>
            <person name="Rasinkangas P."/>
            <person name="Parkhill J."/>
            <person name="Rea M.C."/>
            <person name="O'Sullivan O."/>
            <person name="Ritari J."/>
            <person name="Douillard F.P."/>
            <person name="Paul Ross R."/>
            <person name="Yang R."/>
            <person name="Briner A.E."/>
            <person name="Felis G.E."/>
            <person name="de Vos W.M."/>
            <person name="Barrangou R."/>
            <person name="Klaenhammer T.R."/>
            <person name="Caufield P.W."/>
            <person name="Cui Y."/>
            <person name="Zhang H."/>
            <person name="O'Toole P.W."/>
        </authorList>
    </citation>
    <scope>NUCLEOTIDE SEQUENCE [LARGE SCALE GENOMIC DNA]</scope>
    <source>
        <strain evidence="4 5">DSM 16045</strain>
    </source>
</reference>
<dbReference type="AlphaFoldDB" id="A0A0R1VH88"/>
<feature type="binding site" evidence="3">
    <location>
        <begin position="88"/>
        <end position="91"/>
    </location>
    <ligand>
        <name>substrate</name>
    </ligand>
</feature>
<dbReference type="InterPro" id="IPR020672">
    <property type="entry name" value="Ribose5P_isomerase_typA_subgr"/>
</dbReference>
<sequence length="233" mass="25559">MGVKMTQDELKKMVGLAALPFIKPGMKIGLGTGSTVKHLVDGLGKRMREEGLQVTCVTTSSITTRQANELGIPLVGLDDVDHLDLTIDGADQVDENFNGIKGGGGSMLWEKIVNTASDQNIWIVDESKLTERIGSFGVPVEIVPYGASHVFRRLEQKGLKPTWRLAKDSDQLYRTDENNVIIDVHPGPIDDVNALDQELINMVGVVEHGLFIQRINDIIIGREQGPETIHVKD</sequence>
<gene>
    <name evidence="3" type="primary">rpiA</name>
    <name evidence="4" type="ORF">FC60_GL000681</name>
</gene>
<comment type="pathway">
    <text evidence="3">Carbohydrate degradation; pentose phosphate pathway; D-ribose 5-phosphate from D-ribulose 5-phosphate (non-oxidative stage): step 1/1.</text>
</comment>
<comment type="similarity">
    <text evidence="3">Belongs to the ribose 5-phosphate isomerase family.</text>
</comment>
<evidence type="ECO:0000256" key="2">
    <source>
        <dbReference type="ARBA" id="ARBA00023235"/>
    </source>
</evidence>
<dbReference type="Proteomes" id="UP000051739">
    <property type="component" value="Unassembled WGS sequence"/>
</dbReference>
<comment type="caution">
    <text evidence="4">The sequence shown here is derived from an EMBL/GenBank/DDBJ whole genome shotgun (WGS) entry which is preliminary data.</text>
</comment>
<dbReference type="PANTHER" id="PTHR11934:SF0">
    <property type="entry name" value="RIBOSE-5-PHOSPHATE ISOMERASE"/>
    <property type="match status" value="1"/>
</dbReference>
<dbReference type="HAMAP" id="MF_00170">
    <property type="entry name" value="Rib_5P_isom_A"/>
    <property type="match status" value="1"/>
</dbReference>
<dbReference type="EC" id="5.3.1.6" evidence="3"/>
<dbReference type="GO" id="GO:0009052">
    <property type="term" value="P:pentose-phosphate shunt, non-oxidative branch"/>
    <property type="evidence" value="ECO:0007669"/>
    <property type="project" value="UniProtKB-UniRule"/>
</dbReference>
<comment type="catalytic activity">
    <reaction evidence="1 3">
        <text>aldehydo-D-ribose 5-phosphate = D-ribulose 5-phosphate</text>
        <dbReference type="Rhea" id="RHEA:14657"/>
        <dbReference type="ChEBI" id="CHEBI:58121"/>
        <dbReference type="ChEBI" id="CHEBI:58273"/>
        <dbReference type="EC" id="5.3.1.6"/>
    </reaction>
</comment>
<feature type="active site" description="Proton acceptor" evidence="3">
    <location>
        <position position="110"/>
    </location>
</feature>
<evidence type="ECO:0000313" key="5">
    <source>
        <dbReference type="Proteomes" id="UP000051739"/>
    </source>
</evidence>
<dbReference type="Pfam" id="PF06026">
    <property type="entry name" value="Rib_5-P_isom_A"/>
    <property type="match status" value="1"/>
</dbReference>
<dbReference type="GO" id="GO:0005829">
    <property type="term" value="C:cytosol"/>
    <property type="evidence" value="ECO:0007669"/>
    <property type="project" value="TreeGrafter"/>
</dbReference>
<dbReference type="UniPathway" id="UPA00115">
    <property type="reaction ID" value="UER00412"/>
</dbReference>
<feature type="binding site" evidence="3">
    <location>
        <begin position="32"/>
        <end position="35"/>
    </location>
    <ligand>
        <name>substrate</name>
    </ligand>
</feature>
<dbReference type="EMBL" id="AZFN01000019">
    <property type="protein sequence ID" value="KRM01324.1"/>
    <property type="molecule type" value="Genomic_DNA"/>
</dbReference>
<dbReference type="CDD" id="cd01398">
    <property type="entry name" value="RPI_A"/>
    <property type="match status" value="1"/>
</dbReference>
<dbReference type="NCBIfam" id="NF001924">
    <property type="entry name" value="PRK00702.1"/>
    <property type="match status" value="1"/>
</dbReference>
<feature type="binding site" evidence="3">
    <location>
        <position position="128"/>
    </location>
    <ligand>
        <name>substrate</name>
    </ligand>
</feature>
<proteinExistence type="inferred from homology"/>
<protein>
    <recommendedName>
        <fullName evidence="3">Ribose-5-phosphate isomerase A</fullName>
        <ecNumber evidence="3">5.3.1.6</ecNumber>
    </recommendedName>
    <alternativeName>
        <fullName evidence="3">Phosphoriboisomerase A</fullName>
        <shortName evidence="3">PRI</shortName>
    </alternativeName>
</protein>
<organism evidence="4 5">
    <name type="scientific">Limosilactobacillus gastricus DSM 16045</name>
    <dbReference type="NCBI Taxonomy" id="1423749"/>
    <lineage>
        <taxon>Bacteria</taxon>
        <taxon>Bacillati</taxon>
        <taxon>Bacillota</taxon>
        <taxon>Bacilli</taxon>
        <taxon>Lactobacillales</taxon>
        <taxon>Lactobacillaceae</taxon>
        <taxon>Limosilactobacillus</taxon>
    </lineage>
</organism>
<evidence type="ECO:0000256" key="1">
    <source>
        <dbReference type="ARBA" id="ARBA00001713"/>
    </source>
</evidence>
<evidence type="ECO:0000313" key="4">
    <source>
        <dbReference type="EMBL" id="KRM01324.1"/>
    </source>
</evidence>
<evidence type="ECO:0000256" key="3">
    <source>
        <dbReference type="HAMAP-Rule" id="MF_00170"/>
    </source>
</evidence>
<dbReference type="Gene3D" id="3.40.50.1360">
    <property type="match status" value="1"/>
</dbReference>
<dbReference type="SUPFAM" id="SSF75445">
    <property type="entry name" value="D-ribose-5-phosphate isomerase (RpiA), lid domain"/>
    <property type="match status" value="1"/>
</dbReference>